<dbReference type="Gramene" id="mRNA:HanXRQr2_Chr06g0252121">
    <property type="protein sequence ID" value="CDS:HanXRQr2_Chr06g0252121.1"/>
    <property type="gene ID" value="HanXRQr2_Chr06g0252121"/>
</dbReference>
<sequence>MYKDMYECMHVRNDVGRVCMYVEVYVCMQMCICVCMEVRVIVGMNVETYECRYVCRSVFMYI</sequence>
<reference evidence="1" key="1">
    <citation type="journal article" date="2017" name="Nature">
        <title>The sunflower genome provides insights into oil metabolism, flowering and Asterid evolution.</title>
        <authorList>
            <person name="Badouin H."/>
            <person name="Gouzy J."/>
            <person name="Grassa C.J."/>
            <person name="Murat F."/>
            <person name="Staton S.E."/>
            <person name="Cottret L."/>
            <person name="Lelandais-Briere C."/>
            <person name="Owens G.L."/>
            <person name="Carrere S."/>
            <person name="Mayjonade B."/>
            <person name="Legrand L."/>
            <person name="Gill N."/>
            <person name="Kane N.C."/>
            <person name="Bowers J.E."/>
            <person name="Hubner S."/>
            <person name="Bellec A."/>
            <person name="Berard A."/>
            <person name="Berges H."/>
            <person name="Blanchet N."/>
            <person name="Boniface M.C."/>
            <person name="Brunel D."/>
            <person name="Catrice O."/>
            <person name="Chaidir N."/>
            <person name="Claudel C."/>
            <person name="Donnadieu C."/>
            <person name="Faraut T."/>
            <person name="Fievet G."/>
            <person name="Helmstetter N."/>
            <person name="King M."/>
            <person name="Knapp S.J."/>
            <person name="Lai Z."/>
            <person name="Le Paslier M.C."/>
            <person name="Lippi Y."/>
            <person name="Lorenzon L."/>
            <person name="Mandel J.R."/>
            <person name="Marage G."/>
            <person name="Marchand G."/>
            <person name="Marquand E."/>
            <person name="Bret-Mestries E."/>
            <person name="Morien E."/>
            <person name="Nambeesan S."/>
            <person name="Nguyen T."/>
            <person name="Pegot-Espagnet P."/>
            <person name="Pouilly N."/>
            <person name="Raftis F."/>
            <person name="Sallet E."/>
            <person name="Schiex T."/>
            <person name="Thomas J."/>
            <person name="Vandecasteele C."/>
            <person name="Vares D."/>
            <person name="Vear F."/>
            <person name="Vautrin S."/>
            <person name="Crespi M."/>
            <person name="Mangin B."/>
            <person name="Burke J.M."/>
            <person name="Salse J."/>
            <person name="Munos S."/>
            <person name="Vincourt P."/>
            <person name="Rieseberg L.H."/>
            <person name="Langlade N.B."/>
        </authorList>
    </citation>
    <scope>NUCLEOTIDE SEQUENCE</scope>
    <source>
        <tissue evidence="1">Leaves</tissue>
    </source>
</reference>
<dbReference type="Proteomes" id="UP000215914">
    <property type="component" value="Unassembled WGS sequence"/>
</dbReference>
<name>A0A9K3NJF8_HELAN</name>
<evidence type="ECO:0000313" key="2">
    <source>
        <dbReference type="Proteomes" id="UP000215914"/>
    </source>
</evidence>
<reference evidence="1" key="2">
    <citation type="submission" date="2020-06" db="EMBL/GenBank/DDBJ databases">
        <title>Helianthus annuus Genome sequencing and assembly Release 2.</title>
        <authorList>
            <person name="Gouzy J."/>
            <person name="Langlade N."/>
            <person name="Munos S."/>
        </authorList>
    </citation>
    <scope>NUCLEOTIDE SEQUENCE</scope>
    <source>
        <tissue evidence="1">Leaves</tissue>
    </source>
</reference>
<gene>
    <name evidence="1" type="ORF">HanXRQr2_Chr06g0252121</name>
</gene>
<protein>
    <submittedName>
        <fullName evidence="1">Uncharacterized protein</fullName>
    </submittedName>
</protein>
<evidence type="ECO:0000313" key="1">
    <source>
        <dbReference type="EMBL" id="KAF5801788.1"/>
    </source>
</evidence>
<proteinExistence type="predicted"/>
<organism evidence="1 2">
    <name type="scientific">Helianthus annuus</name>
    <name type="common">Common sunflower</name>
    <dbReference type="NCBI Taxonomy" id="4232"/>
    <lineage>
        <taxon>Eukaryota</taxon>
        <taxon>Viridiplantae</taxon>
        <taxon>Streptophyta</taxon>
        <taxon>Embryophyta</taxon>
        <taxon>Tracheophyta</taxon>
        <taxon>Spermatophyta</taxon>
        <taxon>Magnoliopsida</taxon>
        <taxon>eudicotyledons</taxon>
        <taxon>Gunneridae</taxon>
        <taxon>Pentapetalae</taxon>
        <taxon>asterids</taxon>
        <taxon>campanulids</taxon>
        <taxon>Asterales</taxon>
        <taxon>Asteraceae</taxon>
        <taxon>Asteroideae</taxon>
        <taxon>Heliantheae alliance</taxon>
        <taxon>Heliantheae</taxon>
        <taxon>Helianthus</taxon>
    </lineage>
</organism>
<comment type="caution">
    <text evidence="1">The sequence shown here is derived from an EMBL/GenBank/DDBJ whole genome shotgun (WGS) entry which is preliminary data.</text>
</comment>
<dbReference type="AlphaFoldDB" id="A0A9K3NJF8"/>
<dbReference type="EMBL" id="MNCJ02000321">
    <property type="protein sequence ID" value="KAF5801788.1"/>
    <property type="molecule type" value="Genomic_DNA"/>
</dbReference>
<accession>A0A9K3NJF8</accession>
<keyword evidence="2" id="KW-1185">Reference proteome</keyword>